<dbReference type="GO" id="GO:0005886">
    <property type="term" value="C:plasma membrane"/>
    <property type="evidence" value="ECO:0007669"/>
    <property type="project" value="UniProtKB-SubCell"/>
</dbReference>
<organism evidence="8 9">
    <name type="scientific">Salmonella enterica subsp. arizonae</name>
    <dbReference type="NCBI Taxonomy" id="59203"/>
    <lineage>
        <taxon>Bacteria</taxon>
        <taxon>Pseudomonadati</taxon>
        <taxon>Pseudomonadota</taxon>
        <taxon>Gammaproteobacteria</taxon>
        <taxon>Enterobacterales</taxon>
        <taxon>Enterobacteriaceae</taxon>
        <taxon>Salmonella</taxon>
    </lineage>
</organism>
<dbReference type="GO" id="GO:0009247">
    <property type="term" value="P:glycolipid biosynthetic process"/>
    <property type="evidence" value="ECO:0007669"/>
    <property type="project" value="UniProtKB-ARBA"/>
</dbReference>
<evidence type="ECO:0000256" key="2">
    <source>
        <dbReference type="ARBA" id="ARBA00022475"/>
    </source>
</evidence>
<dbReference type="PANTHER" id="PTHR30606:SF9">
    <property type="entry name" value="LIPID A BIOSYNTHESIS LAUROYLTRANSFERASE"/>
    <property type="match status" value="1"/>
</dbReference>
<dbReference type="Pfam" id="PF03279">
    <property type="entry name" value="Lip_A_acyltrans"/>
    <property type="match status" value="1"/>
</dbReference>
<keyword evidence="5 7" id="KW-0472">Membrane</keyword>
<keyword evidence="4 8" id="KW-0808">Transferase</keyword>
<evidence type="ECO:0000256" key="7">
    <source>
        <dbReference type="SAM" id="Phobius"/>
    </source>
</evidence>
<proteinExistence type="predicted"/>
<keyword evidence="2" id="KW-1003">Cell membrane</keyword>
<dbReference type="Proteomes" id="UP000254124">
    <property type="component" value="Unassembled WGS sequence"/>
</dbReference>
<dbReference type="EC" id="2.3.1.-" evidence="8"/>
<evidence type="ECO:0000256" key="3">
    <source>
        <dbReference type="ARBA" id="ARBA00022519"/>
    </source>
</evidence>
<protein>
    <submittedName>
        <fullName evidence="8">Lipid A biosynthesis lauroyl acyltransferase</fullName>
        <ecNumber evidence="8">2.3.1.-</ecNumber>
    </submittedName>
</protein>
<evidence type="ECO:0000313" key="8">
    <source>
        <dbReference type="EMBL" id="SUG15738.1"/>
    </source>
</evidence>
<dbReference type="EMBL" id="UGWZ01000001">
    <property type="protein sequence ID" value="SUG15738.1"/>
    <property type="molecule type" value="Genomic_DNA"/>
</dbReference>
<dbReference type="GO" id="GO:0016746">
    <property type="term" value="F:acyltransferase activity"/>
    <property type="evidence" value="ECO:0007669"/>
    <property type="project" value="UniProtKB-KW"/>
</dbReference>
<evidence type="ECO:0000256" key="6">
    <source>
        <dbReference type="ARBA" id="ARBA00023315"/>
    </source>
</evidence>
<dbReference type="AlphaFoldDB" id="A0A379S8P4"/>
<accession>A0A379S8P4</accession>
<gene>
    <name evidence="8" type="primary">htrB_2</name>
    <name evidence="8" type="ORF">NCTC7295_03423</name>
</gene>
<evidence type="ECO:0000256" key="1">
    <source>
        <dbReference type="ARBA" id="ARBA00004533"/>
    </source>
</evidence>
<evidence type="ECO:0000256" key="4">
    <source>
        <dbReference type="ARBA" id="ARBA00022679"/>
    </source>
</evidence>
<reference evidence="8 9" key="1">
    <citation type="submission" date="2018-06" db="EMBL/GenBank/DDBJ databases">
        <authorList>
            <consortium name="Pathogen Informatics"/>
            <person name="Doyle S."/>
        </authorList>
    </citation>
    <scope>NUCLEOTIDE SEQUENCE [LARGE SCALE GENOMIC DNA]</scope>
    <source>
        <strain evidence="8 9">NCTC7295</strain>
    </source>
</reference>
<dbReference type="InterPro" id="IPR004960">
    <property type="entry name" value="LipA_acyltrans"/>
</dbReference>
<evidence type="ECO:0000256" key="5">
    <source>
        <dbReference type="ARBA" id="ARBA00023136"/>
    </source>
</evidence>
<keyword evidence="7" id="KW-1133">Transmembrane helix</keyword>
<keyword evidence="7" id="KW-0812">Transmembrane</keyword>
<comment type="subcellular location">
    <subcellularLocation>
        <location evidence="1">Cell inner membrane</location>
    </subcellularLocation>
</comment>
<name>A0A379S8P4_SALER</name>
<evidence type="ECO:0000313" key="9">
    <source>
        <dbReference type="Proteomes" id="UP000254124"/>
    </source>
</evidence>
<keyword evidence="3" id="KW-0997">Cell inner membrane</keyword>
<dbReference type="PANTHER" id="PTHR30606">
    <property type="entry name" value="LIPID A BIOSYNTHESIS LAUROYL ACYLTRANSFERASE"/>
    <property type="match status" value="1"/>
</dbReference>
<feature type="transmembrane region" description="Helical" evidence="7">
    <location>
        <begin position="20"/>
        <end position="47"/>
    </location>
</feature>
<sequence>MTNLPKFSLALLHPRYWLTWLGIGTLWLVVQLPYPVIYKLGCTLGHLARRVMKRRAKIAYRNLELCFPEMSAQERHTMVVKNFESVGMGVMETGMAWFWPIGE</sequence>
<keyword evidence="6 8" id="KW-0012">Acyltransferase</keyword>